<evidence type="ECO:0000313" key="2">
    <source>
        <dbReference type="EMBL" id="CAA2973878.1"/>
    </source>
</evidence>
<dbReference type="AlphaFoldDB" id="A0A8S0R587"/>
<proteinExistence type="predicted"/>
<protein>
    <submittedName>
        <fullName evidence="2">Uncharacterized protein</fullName>
    </submittedName>
</protein>
<dbReference type="PANTHER" id="PTHR38221:SF1">
    <property type="entry name" value="OVULE PROTEIN"/>
    <property type="match status" value="1"/>
</dbReference>
<organism evidence="2 3">
    <name type="scientific">Olea europaea subsp. europaea</name>
    <dbReference type="NCBI Taxonomy" id="158383"/>
    <lineage>
        <taxon>Eukaryota</taxon>
        <taxon>Viridiplantae</taxon>
        <taxon>Streptophyta</taxon>
        <taxon>Embryophyta</taxon>
        <taxon>Tracheophyta</taxon>
        <taxon>Spermatophyta</taxon>
        <taxon>Magnoliopsida</taxon>
        <taxon>eudicotyledons</taxon>
        <taxon>Gunneridae</taxon>
        <taxon>Pentapetalae</taxon>
        <taxon>asterids</taxon>
        <taxon>lamiids</taxon>
        <taxon>Lamiales</taxon>
        <taxon>Oleaceae</taxon>
        <taxon>Oleeae</taxon>
        <taxon>Olea</taxon>
    </lineage>
</organism>
<reference evidence="2 3" key="1">
    <citation type="submission" date="2019-12" db="EMBL/GenBank/DDBJ databases">
        <authorList>
            <person name="Alioto T."/>
            <person name="Alioto T."/>
            <person name="Gomez Garrido J."/>
        </authorList>
    </citation>
    <scope>NUCLEOTIDE SEQUENCE [LARGE SCALE GENOMIC DNA]</scope>
</reference>
<gene>
    <name evidence="2" type="ORF">OLEA9_A091599</name>
</gene>
<evidence type="ECO:0000313" key="3">
    <source>
        <dbReference type="Proteomes" id="UP000594638"/>
    </source>
</evidence>
<feature type="region of interest" description="Disordered" evidence="1">
    <location>
        <begin position="68"/>
        <end position="120"/>
    </location>
</feature>
<sequence>MVSLPDSTSSIDQSTGHDDELEFHSSPKQRFTLSEDQIVDCVECEGENEFIEKNNPIVIEILSDWESEKLDEKTERSTMAMDSPMKKSIAENFEVPKIGESKGGEKAHKNSDGKGRPDIAKNDEEIDKFKYVTFADLTRGKGKKEFGEGKEKNVRGEEVVGNARTKNGLFMDLLEVLKMAKAVVGDADSKCKEDVDFLEMATRRGLSFPKPRWWPLNGFQE</sequence>
<feature type="compositionally biased region" description="Basic and acidic residues" evidence="1">
    <location>
        <begin position="15"/>
        <end position="25"/>
    </location>
</feature>
<name>A0A8S0R587_OLEEU</name>
<dbReference type="OrthoDB" id="903853at2759"/>
<accession>A0A8S0R587</accession>
<dbReference type="Proteomes" id="UP000594638">
    <property type="component" value="Unassembled WGS sequence"/>
</dbReference>
<comment type="caution">
    <text evidence="2">The sequence shown here is derived from an EMBL/GenBank/DDBJ whole genome shotgun (WGS) entry which is preliminary data.</text>
</comment>
<dbReference type="EMBL" id="CACTIH010002131">
    <property type="protein sequence ID" value="CAA2973878.1"/>
    <property type="molecule type" value="Genomic_DNA"/>
</dbReference>
<dbReference type="PANTHER" id="PTHR38221">
    <property type="entry name" value="BNAA04G14260D PROTEIN"/>
    <property type="match status" value="1"/>
</dbReference>
<evidence type="ECO:0000256" key="1">
    <source>
        <dbReference type="SAM" id="MobiDB-lite"/>
    </source>
</evidence>
<feature type="compositionally biased region" description="Polar residues" evidence="1">
    <location>
        <begin position="1"/>
        <end position="14"/>
    </location>
</feature>
<feature type="region of interest" description="Disordered" evidence="1">
    <location>
        <begin position="1"/>
        <end position="29"/>
    </location>
</feature>
<dbReference type="Gramene" id="OE9A091599T1">
    <property type="protein sequence ID" value="OE9A091599C1"/>
    <property type="gene ID" value="OE9A091599"/>
</dbReference>
<keyword evidence="3" id="KW-1185">Reference proteome</keyword>
<feature type="compositionally biased region" description="Basic and acidic residues" evidence="1">
    <location>
        <begin position="97"/>
        <end position="120"/>
    </location>
</feature>